<name>A0A0C4YJF7_9BURK</name>
<dbReference type="PANTHER" id="PTHR30151:SF20">
    <property type="entry name" value="ABC TRANSPORTER PERMEASE PROTEIN HI_0355-RELATED"/>
    <property type="match status" value="1"/>
</dbReference>
<comment type="subcellular location">
    <subcellularLocation>
        <location evidence="1 7">Cell membrane</location>
        <topology evidence="1 7">Multi-pass membrane protein</topology>
    </subcellularLocation>
</comment>
<evidence type="ECO:0000256" key="5">
    <source>
        <dbReference type="ARBA" id="ARBA00022989"/>
    </source>
</evidence>
<evidence type="ECO:0000256" key="4">
    <source>
        <dbReference type="ARBA" id="ARBA00022692"/>
    </source>
</evidence>
<dbReference type="Gene3D" id="1.10.3720.10">
    <property type="entry name" value="MetI-like"/>
    <property type="match status" value="1"/>
</dbReference>
<organism evidence="9 10">
    <name type="scientific">Cupriavidus basilensis</name>
    <dbReference type="NCBI Taxonomy" id="68895"/>
    <lineage>
        <taxon>Bacteria</taxon>
        <taxon>Pseudomonadati</taxon>
        <taxon>Pseudomonadota</taxon>
        <taxon>Betaproteobacteria</taxon>
        <taxon>Burkholderiales</taxon>
        <taxon>Burkholderiaceae</taxon>
        <taxon>Cupriavidus</taxon>
    </lineage>
</organism>
<dbReference type="InterPro" id="IPR035906">
    <property type="entry name" value="MetI-like_sf"/>
</dbReference>
<sequence>MKLLWKRSENSRLAILTIVVLLLIWEGAVRAFGVREFLLPPPSKIFTEFLAQPGFLLMQSLDTLQTTLAGFVLAVVLGVGSAIGIVYSRFLDRTLYSLMVALNAVPKVALAPLFVIWLGTGSAPKIAIAMLIAIFPILIDTVLGLKSIDPEMLNMARANQASRSKVLWKIRFPNALPSIFAGMKVGVSFALVGTIVGEFVAGETGLGHVILVAQGSFDTPTVFVALALLCALGVILFKALEWAEERMLPWHASQRGRPGQSHVPASGTERLTQLVQAKR</sequence>
<feature type="transmembrane region" description="Helical" evidence="7">
    <location>
        <begin position="179"/>
        <end position="201"/>
    </location>
</feature>
<dbReference type="GO" id="GO:0005886">
    <property type="term" value="C:plasma membrane"/>
    <property type="evidence" value="ECO:0007669"/>
    <property type="project" value="UniProtKB-SubCell"/>
</dbReference>
<comment type="similarity">
    <text evidence="7">Belongs to the binding-protein-dependent transport system permease family.</text>
</comment>
<keyword evidence="5 7" id="KW-1133">Transmembrane helix</keyword>
<reference evidence="9 10" key="1">
    <citation type="journal article" date="2015" name="Genome Announc.">
        <title>Complete Genome Sequence of Cupriavidus basilensis 4G11, Isolated from the Oak Ridge Field Research Center Site.</title>
        <authorList>
            <person name="Ray J."/>
            <person name="Waters R.J."/>
            <person name="Skerker J.M."/>
            <person name="Kuehl J.V."/>
            <person name="Price M.N."/>
            <person name="Huang J."/>
            <person name="Chakraborty R."/>
            <person name="Arkin A.P."/>
            <person name="Deutschbauer A."/>
        </authorList>
    </citation>
    <scope>NUCLEOTIDE SEQUENCE [LARGE SCALE GENOMIC DNA]</scope>
    <source>
        <strain evidence="9">4G11</strain>
    </source>
</reference>
<dbReference type="PANTHER" id="PTHR30151">
    <property type="entry name" value="ALKANE SULFONATE ABC TRANSPORTER-RELATED, MEMBRANE SUBUNIT"/>
    <property type="match status" value="1"/>
</dbReference>
<dbReference type="KEGG" id="cbw:RR42_s0438"/>
<feature type="transmembrane region" description="Helical" evidence="7">
    <location>
        <begin position="221"/>
        <end position="240"/>
    </location>
</feature>
<dbReference type="PROSITE" id="PS50928">
    <property type="entry name" value="ABC_TM1"/>
    <property type="match status" value="1"/>
</dbReference>
<evidence type="ECO:0000256" key="3">
    <source>
        <dbReference type="ARBA" id="ARBA00022475"/>
    </source>
</evidence>
<protein>
    <submittedName>
        <fullName evidence="9">Hydroxymethylpyrimidine ABC transporter, transmembrane component</fullName>
    </submittedName>
</protein>
<evidence type="ECO:0000256" key="7">
    <source>
        <dbReference type="RuleBase" id="RU363032"/>
    </source>
</evidence>
<proteinExistence type="inferred from homology"/>
<dbReference type="RefSeq" id="WP_043353276.1">
    <property type="nucleotide sequence ID" value="NZ_CP010537.1"/>
</dbReference>
<dbReference type="AlphaFoldDB" id="A0A0C4YJF7"/>
<accession>A0A0C4YJF7</accession>
<dbReference type="STRING" id="68895.RR42_s0438"/>
<feature type="transmembrane region" description="Helical" evidence="7">
    <location>
        <begin position="68"/>
        <end position="88"/>
    </location>
</feature>
<evidence type="ECO:0000256" key="6">
    <source>
        <dbReference type="ARBA" id="ARBA00023136"/>
    </source>
</evidence>
<keyword evidence="2 7" id="KW-0813">Transport</keyword>
<keyword evidence="6 7" id="KW-0472">Membrane</keyword>
<dbReference type="Proteomes" id="UP000031843">
    <property type="component" value="Chromosome secondary"/>
</dbReference>
<evidence type="ECO:0000313" key="10">
    <source>
        <dbReference type="Proteomes" id="UP000031843"/>
    </source>
</evidence>
<dbReference type="Pfam" id="PF00528">
    <property type="entry name" value="BPD_transp_1"/>
    <property type="match status" value="1"/>
</dbReference>
<feature type="transmembrane region" description="Helical" evidence="7">
    <location>
        <begin position="126"/>
        <end position="145"/>
    </location>
</feature>
<keyword evidence="3" id="KW-1003">Cell membrane</keyword>
<evidence type="ECO:0000256" key="2">
    <source>
        <dbReference type="ARBA" id="ARBA00022448"/>
    </source>
</evidence>
<gene>
    <name evidence="9" type="ORF">RR42_s0438</name>
</gene>
<keyword evidence="10" id="KW-1185">Reference proteome</keyword>
<evidence type="ECO:0000256" key="1">
    <source>
        <dbReference type="ARBA" id="ARBA00004651"/>
    </source>
</evidence>
<dbReference type="CDD" id="cd06261">
    <property type="entry name" value="TM_PBP2"/>
    <property type="match status" value="1"/>
</dbReference>
<dbReference type="SUPFAM" id="SSF161098">
    <property type="entry name" value="MetI-like"/>
    <property type="match status" value="1"/>
</dbReference>
<dbReference type="GO" id="GO:0055085">
    <property type="term" value="P:transmembrane transport"/>
    <property type="evidence" value="ECO:0007669"/>
    <property type="project" value="InterPro"/>
</dbReference>
<feature type="domain" description="ABC transmembrane type-1" evidence="8">
    <location>
        <begin position="60"/>
        <end position="241"/>
    </location>
</feature>
<dbReference type="EMBL" id="CP010537">
    <property type="protein sequence ID" value="AJG22034.1"/>
    <property type="molecule type" value="Genomic_DNA"/>
</dbReference>
<keyword evidence="4 7" id="KW-0812">Transmembrane</keyword>
<dbReference type="InterPro" id="IPR000515">
    <property type="entry name" value="MetI-like"/>
</dbReference>
<evidence type="ECO:0000313" key="9">
    <source>
        <dbReference type="EMBL" id="AJG22034.1"/>
    </source>
</evidence>
<feature type="transmembrane region" description="Helical" evidence="7">
    <location>
        <begin position="95"/>
        <end position="120"/>
    </location>
</feature>
<evidence type="ECO:0000259" key="8">
    <source>
        <dbReference type="PROSITE" id="PS50928"/>
    </source>
</evidence>